<feature type="domain" description="DUF8054" evidence="3">
    <location>
        <begin position="6"/>
        <end position="80"/>
    </location>
</feature>
<dbReference type="Pfam" id="PF26238">
    <property type="entry name" value="DUF8054_M"/>
    <property type="match status" value="1"/>
</dbReference>
<dbReference type="Proteomes" id="UP001596432">
    <property type="component" value="Unassembled WGS sequence"/>
</dbReference>
<dbReference type="Pfam" id="PF26236">
    <property type="entry name" value="DUF8054_N"/>
    <property type="match status" value="1"/>
</dbReference>
<evidence type="ECO:0000313" key="5">
    <source>
        <dbReference type="EMBL" id="MFC7141413.1"/>
    </source>
</evidence>
<dbReference type="InterPro" id="IPR058775">
    <property type="entry name" value="DUF8054_M"/>
</dbReference>
<gene>
    <name evidence="5" type="ORF">ACFQMA_16435</name>
</gene>
<dbReference type="AlphaFoldDB" id="A0ABD5Y1U5"/>
<protein>
    <submittedName>
        <fullName evidence="5">Uncharacterized protein</fullName>
    </submittedName>
</protein>
<keyword evidence="2" id="KW-0472">Membrane</keyword>
<feature type="compositionally biased region" description="Basic and acidic residues" evidence="1">
    <location>
        <begin position="106"/>
        <end position="115"/>
    </location>
</feature>
<reference evidence="5 6" key="1">
    <citation type="journal article" date="2019" name="Int. J. Syst. Evol. Microbiol.">
        <title>The Global Catalogue of Microorganisms (GCM) 10K type strain sequencing project: providing services to taxonomists for standard genome sequencing and annotation.</title>
        <authorList>
            <consortium name="The Broad Institute Genomics Platform"/>
            <consortium name="The Broad Institute Genome Sequencing Center for Infectious Disease"/>
            <person name="Wu L."/>
            <person name="Ma J."/>
        </authorList>
    </citation>
    <scope>NUCLEOTIDE SEQUENCE [LARGE SCALE GENOMIC DNA]</scope>
    <source>
        <strain evidence="5 6">XZYJT29</strain>
    </source>
</reference>
<feature type="transmembrane region" description="Helical" evidence="2">
    <location>
        <begin position="20"/>
        <end position="40"/>
    </location>
</feature>
<keyword evidence="2" id="KW-0812">Transmembrane</keyword>
<feature type="compositionally biased region" description="Acidic residues" evidence="1">
    <location>
        <begin position="116"/>
        <end position="130"/>
    </location>
</feature>
<feature type="domain" description="DUF8054" evidence="4">
    <location>
        <begin position="153"/>
        <end position="265"/>
    </location>
</feature>
<keyword evidence="2" id="KW-1133">Transmembrane helix</keyword>
<sequence length="316" mass="32420">MRPSQSTIRRPAHTGADRCWPCTAVNLALLAIGCLALAVVSPPASAVLAFAGAAAIWLRGYLVPYTPQFAPRLVARLPWTPFPAGAGHPPGPRAAPADPPSGGGRADSESGRQSDDDTDADAADTDAADADSDRTPATLADATVADGEAVLSDLVAAGVADASGDEVRLAASFEERWQSAIRDLRERSPADLAAATLAAAPAANDADAVTERDRAYVVLSDGSGEPAGEVWLRRPVAVAETAAARALAEATDLDPGRRAVAAHGLAVFLDDCPVCETPLSEGKAGGCCGPPRTDAEGHPLRALVCRDCRTQFAAFE</sequence>
<feature type="compositionally biased region" description="Pro residues" evidence="1">
    <location>
        <begin position="89"/>
        <end position="99"/>
    </location>
</feature>
<dbReference type="PROSITE" id="PS51257">
    <property type="entry name" value="PROKAR_LIPOPROTEIN"/>
    <property type="match status" value="1"/>
</dbReference>
<evidence type="ECO:0000313" key="6">
    <source>
        <dbReference type="Proteomes" id="UP001596432"/>
    </source>
</evidence>
<dbReference type="EMBL" id="JBHTAS010000001">
    <property type="protein sequence ID" value="MFC7141413.1"/>
    <property type="molecule type" value="Genomic_DNA"/>
</dbReference>
<proteinExistence type="predicted"/>
<dbReference type="InterPro" id="IPR058674">
    <property type="entry name" value="DUF8054_N"/>
</dbReference>
<organism evidence="5 6">
    <name type="scientific">Halosimplex aquaticum</name>
    <dbReference type="NCBI Taxonomy" id="3026162"/>
    <lineage>
        <taxon>Archaea</taxon>
        <taxon>Methanobacteriati</taxon>
        <taxon>Methanobacteriota</taxon>
        <taxon>Stenosarchaea group</taxon>
        <taxon>Halobacteria</taxon>
        <taxon>Halobacteriales</taxon>
        <taxon>Haloarculaceae</taxon>
        <taxon>Halosimplex</taxon>
    </lineage>
</organism>
<evidence type="ECO:0000256" key="1">
    <source>
        <dbReference type="SAM" id="MobiDB-lite"/>
    </source>
</evidence>
<feature type="region of interest" description="Disordered" evidence="1">
    <location>
        <begin position="84"/>
        <end position="137"/>
    </location>
</feature>
<dbReference type="GeneID" id="78821726"/>
<dbReference type="RefSeq" id="WP_274322498.1">
    <property type="nucleotide sequence ID" value="NZ_CP118158.1"/>
</dbReference>
<comment type="caution">
    <text evidence="5">The sequence shown here is derived from an EMBL/GenBank/DDBJ whole genome shotgun (WGS) entry which is preliminary data.</text>
</comment>
<keyword evidence="6" id="KW-1185">Reference proteome</keyword>
<evidence type="ECO:0000259" key="4">
    <source>
        <dbReference type="Pfam" id="PF26238"/>
    </source>
</evidence>
<accession>A0ABD5Y1U5</accession>
<evidence type="ECO:0000259" key="3">
    <source>
        <dbReference type="Pfam" id="PF26236"/>
    </source>
</evidence>
<name>A0ABD5Y1U5_9EURY</name>
<evidence type="ECO:0000256" key="2">
    <source>
        <dbReference type="SAM" id="Phobius"/>
    </source>
</evidence>